<dbReference type="EMBL" id="MOXJ01000027">
    <property type="protein sequence ID" value="PDO09795.1"/>
    <property type="molecule type" value="Genomic_DNA"/>
</dbReference>
<sequence length="175" mass="20398">MRAIEYDMSIRREPPDIRIHWRPGLTDIRFRPAKVDIENRAADIDIDWRQVWSDIGAKSPSEWARLSAQKNREQFLEGLARKAAEGDRIGNLAAHERNVYGDIAFQRFLDESRVEWNIGVMPEHRLSIRVTTYRPVIRVETHRPEIDFNPQVLSIEVSPGFVDIDVRGRLVDRSV</sequence>
<organism evidence="1 2">
    <name type="scientific">Candidatus Reconcilbacillus cellulovorans</name>
    <dbReference type="NCBI Taxonomy" id="1906605"/>
    <lineage>
        <taxon>Bacteria</taxon>
        <taxon>Bacillati</taxon>
        <taxon>Bacillota</taxon>
        <taxon>Bacilli</taxon>
        <taxon>Bacillales</taxon>
        <taxon>Paenibacillaceae</taxon>
        <taxon>Candidatus Reconcilbacillus</taxon>
    </lineage>
</organism>
<reference evidence="1 2" key="1">
    <citation type="submission" date="2016-12" db="EMBL/GenBank/DDBJ databases">
        <title>Candidatus Reconcilibacillus cellulovorans genome.</title>
        <authorList>
            <person name="Kolinko S."/>
            <person name="Wu Y.-W."/>
            <person name="Tachea F."/>
            <person name="Denzel E."/>
            <person name="Hiras J."/>
            <person name="Baecker N."/>
            <person name="Chan L.J."/>
            <person name="Eichorst S.A."/>
            <person name="Frey D."/>
            <person name="Adams P.D."/>
            <person name="Pray T."/>
            <person name="Tanjore D."/>
            <person name="Petzold C.J."/>
            <person name="Gladden J.M."/>
            <person name="Simmons B.A."/>
            <person name="Singer S.W."/>
        </authorList>
    </citation>
    <scope>NUCLEOTIDE SEQUENCE [LARGE SCALE GENOMIC DNA]</scope>
    <source>
        <strain evidence="1">JTherm</strain>
    </source>
</reference>
<accession>A0A2A6DYI4</accession>
<gene>
    <name evidence="1" type="ORF">BLM47_10620</name>
</gene>
<comment type="caution">
    <text evidence="1">The sequence shown here is derived from an EMBL/GenBank/DDBJ whole genome shotgun (WGS) entry which is preliminary data.</text>
</comment>
<evidence type="ECO:0000313" key="1">
    <source>
        <dbReference type="EMBL" id="PDO09795.1"/>
    </source>
</evidence>
<name>A0A2A6DYI4_9BACL</name>
<dbReference type="Pfam" id="PF20074">
    <property type="entry name" value="DUF6470"/>
    <property type="match status" value="1"/>
</dbReference>
<proteinExistence type="predicted"/>
<dbReference type="InterPro" id="IPR045527">
    <property type="entry name" value="DUF6470"/>
</dbReference>
<dbReference type="AlphaFoldDB" id="A0A2A6DYI4"/>
<dbReference type="Proteomes" id="UP000243688">
    <property type="component" value="Unassembled WGS sequence"/>
</dbReference>
<evidence type="ECO:0000313" key="2">
    <source>
        <dbReference type="Proteomes" id="UP000243688"/>
    </source>
</evidence>
<protein>
    <submittedName>
        <fullName evidence="1">Uncharacterized protein</fullName>
    </submittedName>
</protein>